<reference evidence="1 2" key="1">
    <citation type="submission" date="2024-08" db="EMBL/GenBank/DDBJ databases">
        <authorList>
            <person name="Cucini C."/>
            <person name="Frati F."/>
        </authorList>
    </citation>
    <scope>NUCLEOTIDE SEQUENCE [LARGE SCALE GENOMIC DNA]</scope>
</reference>
<comment type="caution">
    <text evidence="1">The sequence shown here is derived from an EMBL/GenBank/DDBJ whole genome shotgun (WGS) entry which is preliminary data.</text>
</comment>
<name>A0ABP1RX69_9HEXA</name>
<proteinExistence type="predicted"/>
<dbReference type="Proteomes" id="UP001642540">
    <property type="component" value="Unassembled WGS sequence"/>
</dbReference>
<gene>
    <name evidence="1" type="ORF">ODALV1_LOCUS27070</name>
</gene>
<keyword evidence="2" id="KW-1185">Reference proteome</keyword>
<dbReference type="EMBL" id="CAXLJM020000119">
    <property type="protein sequence ID" value="CAL8137761.1"/>
    <property type="molecule type" value="Genomic_DNA"/>
</dbReference>
<accession>A0ABP1RX69</accession>
<protein>
    <submittedName>
        <fullName evidence="1">Uncharacterized protein</fullName>
    </submittedName>
</protein>
<sequence>MSRETCVDFYHRLTPLRQYCPTITKRPPHHQIERLYHRPLTTVPSVVNASLFLDGSKYLCLLWDISHVETEAFRIERNTNSTDSGWEQRDSCF</sequence>
<evidence type="ECO:0000313" key="2">
    <source>
        <dbReference type="Proteomes" id="UP001642540"/>
    </source>
</evidence>
<evidence type="ECO:0000313" key="1">
    <source>
        <dbReference type="EMBL" id="CAL8137761.1"/>
    </source>
</evidence>
<organism evidence="1 2">
    <name type="scientific">Orchesella dallaii</name>
    <dbReference type="NCBI Taxonomy" id="48710"/>
    <lineage>
        <taxon>Eukaryota</taxon>
        <taxon>Metazoa</taxon>
        <taxon>Ecdysozoa</taxon>
        <taxon>Arthropoda</taxon>
        <taxon>Hexapoda</taxon>
        <taxon>Collembola</taxon>
        <taxon>Entomobryomorpha</taxon>
        <taxon>Entomobryoidea</taxon>
        <taxon>Orchesellidae</taxon>
        <taxon>Orchesellinae</taxon>
        <taxon>Orchesella</taxon>
    </lineage>
</organism>